<keyword evidence="3" id="KW-0804">Transcription</keyword>
<comment type="caution">
    <text evidence="5">The sequence shown here is derived from an EMBL/GenBank/DDBJ whole genome shotgun (WGS) entry which is preliminary data.</text>
</comment>
<dbReference type="PANTHER" id="PTHR43537:SF53">
    <property type="entry name" value="HTH-TYPE TRANSCRIPTIONAL REPRESSOR NANR"/>
    <property type="match status" value="1"/>
</dbReference>
<evidence type="ECO:0000259" key="4">
    <source>
        <dbReference type="PROSITE" id="PS50949"/>
    </source>
</evidence>
<dbReference type="PROSITE" id="PS50949">
    <property type="entry name" value="HTH_GNTR"/>
    <property type="match status" value="1"/>
</dbReference>
<dbReference type="Pfam" id="PF00392">
    <property type="entry name" value="GntR"/>
    <property type="match status" value="1"/>
</dbReference>
<dbReference type="CDD" id="cd07377">
    <property type="entry name" value="WHTH_GntR"/>
    <property type="match status" value="1"/>
</dbReference>
<dbReference type="PRINTS" id="PR00035">
    <property type="entry name" value="HTHGNTR"/>
</dbReference>
<accession>A0ABV3TQ28</accession>
<dbReference type="Proteomes" id="UP001557465">
    <property type="component" value="Unassembled WGS sequence"/>
</dbReference>
<organism evidence="5 6">
    <name type="scientific">Thioclava arctica</name>
    <dbReference type="NCBI Taxonomy" id="3238301"/>
    <lineage>
        <taxon>Bacteria</taxon>
        <taxon>Pseudomonadati</taxon>
        <taxon>Pseudomonadota</taxon>
        <taxon>Alphaproteobacteria</taxon>
        <taxon>Rhodobacterales</taxon>
        <taxon>Paracoccaceae</taxon>
        <taxon>Thioclava</taxon>
    </lineage>
</organism>
<evidence type="ECO:0000256" key="1">
    <source>
        <dbReference type="ARBA" id="ARBA00023015"/>
    </source>
</evidence>
<dbReference type="InterPro" id="IPR000524">
    <property type="entry name" value="Tscrpt_reg_HTH_GntR"/>
</dbReference>
<protein>
    <submittedName>
        <fullName evidence="5">Transcriptional regulator NanR</fullName>
    </submittedName>
</protein>
<name>A0ABV3TQ28_9RHOB</name>
<feature type="domain" description="HTH gntR-type" evidence="4">
    <location>
        <begin position="9"/>
        <end position="77"/>
    </location>
</feature>
<dbReference type="EMBL" id="JBFRYC010000025">
    <property type="protein sequence ID" value="MEX1663708.1"/>
    <property type="molecule type" value="Genomic_DNA"/>
</dbReference>
<dbReference type="Gene3D" id="1.20.120.530">
    <property type="entry name" value="GntR ligand-binding domain-like"/>
    <property type="match status" value="1"/>
</dbReference>
<dbReference type="Gene3D" id="1.10.10.10">
    <property type="entry name" value="Winged helix-like DNA-binding domain superfamily/Winged helix DNA-binding domain"/>
    <property type="match status" value="1"/>
</dbReference>
<evidence type="ECO:0000256" key="3">
    <source>
        <dbReference type="ARBA" id="ARBA00023163"/>
    </source>
</evidence>
<dbReference type="SMART" id="SM00345">
    <property type="entry name" value="HTH_GNTR"/>
    <property type="match status" value="1"/>
</dbReference>
<dbReference type="SUPFAM" id="SSF48008">
    <property type="entry name" value="GntR ligand-binding domain-like"/>
    <property type="match status" value="1"/>
</dbReference>
<dbReference type="RefSeq" id="WP_368393208.1">
    <property type="nucleotide sequence ID" value="NZ_JBFRYC010000025.1"/>
</dbReference>
<dbReference type="SMART" id="SM00895">
    <property type="entry name" value="FCD"/>
    <property type="match status" value="1"/>
</dbReference>
<dbReference type="InterPro" id="IPR011711">
    <property type="entry name" value="GntR_C"/>
</dbReference>
<sequence>MNKEPIRKKKLSEEVRQRLLAQIQEGHLPPGAPLPSERELMDVFGVGRPAIREAMQSLQNLGLIHVRHGERPRVAEPQLGLLAEQLALTMHHVLTYDADILAQLKEARLLLEVQLARIAAEKATPSDVADLKAIVANQTKSRGDSRNFMKMDSAFHGRLTEISGNLLLASVVRAIFDWLERFHPAAVRTTGLEHLTLEEHEAIIASIEKKDVEAAGAAMRHHLSRANTLYHQQDETGLN</sequence>
<dbReference type="SUPFAM" id="SSF46785">
    <property type="entry name" value="Winged helix' DNA-binding domain"/>
    <property type="match status" value="1"/>
</dbReference>
<evidence type="ECO:0000256" key="2">
    <source>
        <dbReference type="ARBA" id="ARBA00023125"/>
    </source>
</evidence>
<reference evidence="5 6" key="1">
    <citation type="journal article" date="2011" name="Int. J. Syst. Evol. Microbiol.">
        <title>Zhongshania antarctica gen. nov., sp. nov. and Zhongshania guokunii sp. nov., gammaproteobacteria respectively isolated from coastal attached (fast) ice and surface seawater of the Antarctic.</title>
        <authorList>
            <person name="Li H.J."/>
            <person name="Zhang X.Y."/>
            <person name="Chen C.X."/>
            <person name="Zhang Y.J."/>
            <person name="Gao Z.M."/>
            <person name="Yu Y."/>
            <person name="Chen X.L."/>
            <person name="Chen B."/>
            <person name="Zhang Y.Z."/>
        </authorList>
    </citation>
    <scope>NUCLEOTIDE SEQUENCE [LARGE SCALE GENOMIC DNA]</scope>
    <source>
        <strain evidence="5 6">15-R06ZXC-3</strain>
    </source>
</reference>
<dbReference type="InterPro" id="IPR008920">
    <property type="entry name" value="TF_FadR/GntR_C"/>
</dbReference>
<keyword evidence="2" id="KW-0238">DNA-binding</keyword>
<dbReference type="NCBIfam" id="NF003011">
    <property type="entry name" value="PRK03837.1"/>
    <property type="match status" value="1"/>
</dbReference>
<keyword evidence="6" id="KW-1185">Reference proteome</keyword>
<dbReference type="InterPro" id="IPR036390">
    <property type="entry name" value="WH_DNA-bd_sf"/>
</dbReference>
<gene>
    <name evidence="5" type="primary">nanR</name>
    <name evidence="5" type="ORF">AB4874_19180</name>
</gene>
<evidence type="ECO:0000313" key="6">
    <source>
        <dbReference type="Proteomes" id="UP001557465"/>
    </source>
</evidence>
<keyword evidence="1" id="KW-0805">Transcription regulation</keyword>
<evidence type="ECO:0000313" key="5">
    <source>
        <dbReference type="EMBL" id="MEX1663708.1"/>
    </source>
</evidence>
<dbReference type="Pfam" id="PF07729">
    <property type="entry name" value="FCD"/>
    <property type="match status" value="1"/>
</dbReference>
<proteinExistence type="predicted"/>
<dbReference type="InterPro" id="IPR036388">
    <property type="entry name" value="WH-like_DNA-bd_sf"/>
</dbReference>
<dbReference type="PANTHER" id="PTHR43537">
    <property type="entry name" value="TRANSCRIPTIONAL REGULATOR, GNTR FAMILY"/>
    <property type="match status" value="1"/>
</dbReference>